<dbReference type="PANTHER" id="PTHR20956:SF12">
    <property type="entry name" value="FLYWCH-TYPE DOMAIN-CONTAINING PROTEIN"/>
    <property type="match status" value="1"/>
</dbReference>
<evidence type="ECO:0000256" key="3">
    <source>
        <dbReference type="ARBA" id="ARBA00022833"/>
    </source>
</evidence>
<proteinExistence type="predicted"/>
<dbReference type="GO" id="GO:0008270">
    <property type="term" value="F:zinc ion binding"/>
    <property type="evidence" value="ECO:0007669"/>
    <property type="project" value="UniProtKB-KW"/>
</dbReference>
<comment type="caution">
    <text evidence="5">The sequence shown here is derived from an EMBL/GenBank/DDBJ whole genome shotgun (WGS) entry which is preliminary data.</text>
</comment>
<evidence type="ECO:0000313" key="5">
    <source>
        <dbReference type="EMBL" id="KAK0416872.1"/>
    </source>
</evidence>
<evidence type="ECO:0000256" key="2">
    <source>
        <dbReference type="ARBA" id="ARBA00022771"/>
    </source>
</evidence>
<gene>
    <name evidence="5" type="ORF">QR680_012730</name>
</gene>
<protein>
    <recommendedName>
        <fullName evidence="4">FLYWCH-type domain-containing protein</fullName>
    </recommendedName>
</protein>
<dbReference type="InterPro" id="IPR007588">
    <property type="entry name" value="Znf_FLYWCH"/>
</dbReference>
<keyword evidence="2" id="KW-0863">Zinc-finger</keyword>
<reference evidence="5" key="1">
    <citation type="submission" date="2023-06" db="EMBL/GenBank/DDBJ databases">
        <title>Genomic analysis of the entomopathogenic nematode Steinernema hermaphroditum.</title>
        <authorList>
            <person name="Schwarz E.M."/>
            <person name="Heppert J.K."/>
            <person name="Baniya A."/>
            <person name="Schwartz H.T."/>
            <person name="Tan C.-H."/>
            <person name="Antoshechkin I."/>
            <person name="Sternberg P.W."/>
            <person name="Goodrich-Blair H."/>
            <person name="Dillman A.R."/>
        </authorList>
    </citation>
    <scope>NUCLEOTIDE SEQUENCE</scope>
    <source>
        <strain evidence="5">PS9179</strain>
        <tissue evidence="5">Whole animal</tissue>
    </source>
</reference>
<dbReference type="Proteomes" id="UP001175271">
    <property type="component" value="Unassembled WGS sequence"/>
</dbReference>
<evidence type="ECO:0000313" key="6">
    <source>
        <dbReference type="Proteomes" id="UP001175271"/>
    </source>
</evidence>
<sequence>MALFITSQRGGEKLVYNGYSYSKHRTKDDKTFWRCEGFQKPKFCRGRAESVGGNVIEKQAHNHEPSPQKCEAAEISARIKEAAATSTETAREVVTACLTGEIVKIPKITSLQRGVKRLRNKHQDQGPLPRNLAEIRLPDLNTLTARPENFIMGDSGPDDPERIIVLASRTDFGRLCSCSTWLADGTFKSYKLIDTKRITSALHVPTTLSTTRGENAIKQELVSASVVTLT</sequence>
<name>A0AA39I2Y5_9BILA</name>
<dbReference type="PANTHER" id="PTHR20956">
    <property type="entry name" value="HEH2P"/>
    <property type="match status" value="1"/>
</dbReference>
<dbReference type="Pfam" id="PF04500">
    <property type="entry name" value="FLYWCH"/>
    <property type="match status" value="1"/>
</dbReference>
<dbReference type="Gene3D" id="2.20.25.240">
    <property type="match status" value="1"/>
</dbReference>
<evidence type="ECO:0000256" key="1">
    <source>
        <dbReference type="ARBA" id="ARBA00022723"/>
    </source>
</evidence>
<keyword evidence="6" id="KW-1185">Reference proteome</keyword>
<organism evidence="5 6">
    <name type="scientific">Steinernema hermaphroditum</name>
    <dbReference type="NCBI Taxonomy" id="289476"/>
    <lineage>
        <taxon>Eukaryota</taxon>
        <taxon>Metazoa</taxon>
        <taxon>Ecdysozoa</taxon>
        <taxon>Nematoda</taxon>
        <taxon>Chromadorea</taxon>
        <taxon>Rhabditida</taxon>
        <taxon>Tylenchina</taxon>
        <taxon>Panagrolaimomorpha</taxon>
        <taxon>Strongyloidoidea</taxon>
        <taxon>Steinernematidae</taxon>
        <taxon>Steinernema</taxon>
    </lineage>
</organism>
<keyword evidence="3" id="KW-0862">Zinc</keyword>
<feature type="domain" description="FLYWCH-type" evidence="4">
    <location>
        <begin position="4"/>
        <end position="63"/>
    </location>
</feature>
<dbReference type="AlphaFoldDB" id="A0AA39I2Y5"/>
<accession>A0AA39I2Y5</accession>
<evidence type="ECO:0000259" key="4">
    <source>
        <dbReference type="Pfam" id="PF04500"/>
    </source>
</evidence>
<keyword evidence="1" id="KW-0479">Metal-binding</keyword>
<dbReference type="EMBL" id="JAUCMV010000002">
    <property type="protein sequence ID" value="KAK0416872.1"/>
    <property type="molecule type" value="Genomic_DNA"/>
</dbReference>